<accession>A0A7Y3RPP2</accession>
<keyword evidence="1" id="KW-0812">Transmembrane</keyword>
<proteinExistence type="predicted"/>
<feature type="transmembrane region" description="Helical" evidence="1">
    <location>
        <begin position="55"/>
        <end position="75"/>
    </location>
</feature>
<keyword evidence="1" id="KW-0472">Membrane</keyword>
<protein>
    <submittedName>
        <fullName evidence="2">DUF2842 domain-containing protein</fullName>
    </submittedName>
</protein>
<organism evidence="2 3">
    <name type="scientific">Parvularcula mediterranea</name>
    <dbReference type="NCBI Taxonomy" id="2732508"/>
    <lineage>
        <taxon>Bacteria</taxon>
        <taxon>Pseudomonadati</taxon>
        <taxon>Pseudomonadota</taxon>
        <taxon>Alphaproteobacteria</taxon>
        <taxon>Parvularculales</taxon>
        <taxon>Parvularculaceae</taxon>
        <taxon>Parvularcula</taxon>
    </lineage>
</organism>
<reference evidence="2 3" key="1">
    <citation type="submission" date="2020-05" db="EMBL/GenBank/DDBJ databases">
        <title>Parvularcula mediterraneae sp. nov., isolated from polypropylene straw from shallow seawater of the seashore of Laganas in Zakynthos island, Greece.</title>
        <authorList>
            <person name="Szabo I."/>
            <person name="Al-Omari J."/>
            <person name="Rado J."/>
            <person name="Szerdahelyi G.S."/>
        </authorList>
    </citation>
    <scope>NUCLEOTIDE SEQUENCE [LARGE SCALE GENOMIC DNA]</scope>
    <source>
        <strain evidence="2 3">ZS-1/3</strain>
    </source>
</reference>
<keyword evidence="3" id="KW-1185">Reference proteome</keyword>
<dbReference type="InterPro" id="IPR021265">
    <property type="entry name" value="DUF2842"/>
</dbReference>
<dbReference type="Proteomes" id="UP000536835">
    <property type="component" value="Unassembled WGS sequence"/>
</dbReference>
<keyword evidence="1" id="KW-1133">Transmembrane helix</keyword>
<dbReference type="RefSeq" id="WP_173200186.1">
    <property type="nucleotide sequence ID" value="NZ_JABFCX010000003.1"/>
</dbReference>
<evidence type="ECO:0000256" key="1">
    <source>
        <dbReference type="SAM" id="Phobius"/>
    </source>
</evidence>
<name>A0A7Y3RPP2_9PROT</name>
<gene>
    <name evidence="2" type="ORF">HK107_12270</name>
</gene>
<evidence type="ECO:0000313" key="2">
    <source>
        <dbReference type="EMBL" id="NNU17097.1"/>
    </source>
</evidence>
<evidence type="ECO:0000313" key="3">
    <source>
        <dbReference type="Proteomes" id="UP000536835"/>
    </source>
</evidence>
<dbReference type="Pfam" id="PF11003">
    <property type="entry name" value="DUF2842"/>
    <property type="match status" value="1"/>
</dbReference>
<dbReference type="AlphaFoldDB" id="A0A7Y3RPP2"/>
<dbReference type="EMBL" id="JABFCX010000003">
    <property type="protein sequence ID" value="NNU17097.1"/>
    <property type="molecule type" value="Genomic_DNA"/>
</dbReference>
<comment type="caution">
    <text evidence="2">The sequence shown here is derived from an EMBL/GenBank/DDBJ whole genome shotgun (WGS) entry which is preliminary data.</text>
</comment>
<sequence>MPLSQGVKSTTEATMDPRQKKLIIALGVMPFLLIYAGLCLWIWDMLPENKIVDLLFFIVAGVAWAFPLKPVMLWVNKPKDEAAG</sequence>
<feature type="transmembrane region" description="Helical" evidence="1">
    <location>
        <begin position="22"/>
        <end position="43"/>
    </location>
</feature>